<dbReference type="InParanoid" id="A0A1Z5JMM0"/>
<accession>A0A1Z5JMM0</accession>
<dbReference type="EMBL" id="BDSP01000087">
    <property type="protein sequence ID" value="GAX15219.1"/>
    <property type="molecule type" value="Genomic_DNA"/>
</dbReference>
<reference evidence="1 2" key="1">
    <citation type="journal article" date="2015" name="Plant Cell">
        <title>Oil accumulation by the oleaginous diatom Fistulifera solaris as revealed by the genome and transcriptome.</title>
        <authorList>
            <person name="Tanaka T."/>
            <person name="Maeda Y."/>
            <person name="Veluchamy A."/>
            <person name="Tanaka M."/>
            <person name="Abida H."/>
            <person name="Marechal E."/>
            <person name="Bowler C."/>
            <person name="Muto M."/>
            <person name="Sunaga Y."/>
            <person name="Tanaka M."/>
            <person name="Yoshino T."/>
            <person name="Taniguchi T."/>
            <person name="Fukuda Y."/>
            <person name="Nemoto M."/>
            <person name="Matsumoto M."/>
            <person name="Wong P.S."/>
            <person name="Aburatani S."/>
            <person name="Fujibuchi W."/>
        </authorList>
    </citation>
    <scope>NUCLEOTIDE SEQUENCE [LARGE SCALE GENOMIC DNA]</scope>
    <source>
        <strain evidence="1 2">JPCC DA0580</strain>
    </source>
</reference>
<sequence length="494" mass="56699">MSMTLPSKQNKTSLMELIHRSRLEPQQIAVRKGEELPTYKLLRTPETLDELNSDTAIWMENGTLVVVGGFFMPSMATTQFPKCLELRSFVTIEIFGDADDAIVETAVYFGSLRTSRKDEVKDLSIKYSEEIDFDAARSERLAALFQPASQMKITFLSKVDKFLSAVLATRPYPIDLEFETSPFDAGAFFEHLESRTTSFGSLSLGYLELSKQLQQRLFHHLHLFEHLQINGLPRELILKLLAAPMKSIGFTLNHKTARMNVAKSDIVATIIRIESFNDVNPNPFLQSFLKRVTETRHLESLSLTLHEGYYDTVTIEQTLIRAVRVNQNLKHLEFMACEHQWGRCIQQLFVVAETHESLRSMKIKSYPDGYDPQYKWLKRLLTRNRYLKVTDILYGEIEADEETFRIYNLNQFFRDSKKLKEAPATIRPSLVGMALTDEYMNDHQRTGLLLSDHVDVLCKLVHPVVNFGEEIVGEVDMEDENLSSAAALRKRKTT</sequence>
<protein>
    <submittedName>
        <fullName evidence="1">Uncharacterized protein</fullName>
    </submittedName>
</protein>
<keyword evidence="2" id="KW-1185">Reference proteome</keyword>
<comment type="caution">
    <text evidence="1">The sequence shown here is derived from an EMBL/GenBank/DDBJ whole genome shotgun (WGS) entry which is preliminary data.</text>
</comment>
<evidence type="ECO:0000313" key="2">
    <source>
        <dbReference type="Proteomes" id="UP000198406"/>
    </source>
</evidence>
<dbReference type="AlphaFoldDB" id="A0A1Z5JMM0"/>
<gene>
    <name evidence="1" type="ORF">FisN_12Lu172</name>
</gene>
<dbReference type="OrthoDB" id="120976at2759"/>
<organism evidence="1 2">
    <name type="scientific">Fistulifera solaris</name>
    <name type="common">Oleaginous diatom</name>
    <dbReference type="NCBI Taxonomy" id="1519565"/>
    <lineage>
        <taxon>Eukaryota</taxon>
        <taxon>Sar</taxon>
        <taxon>Stramenopiles</taxon>
        <taxon>Ochrophyta</taxon>
        <taxon>Bacillariophyta</taxon>
        <taxon>Bacillariophyceae</taxon>
        <taxon>Bacillariophycidae</taxon>
        <taxon>Naviculales</taxon>
        <taxon>Naviculaceae</taxon>
        <taxon>Fistulifera</taxon>
    </lineage>
</organism>
<dbReference type="Proteomes" id="UP000198406">
    <property type="component" value="Unassembled WGS sequence"/>
</dbReference>
<evidence type="ECO:0000313" key="1">
    <source>
        <dbReference type="EMBL" id="GAX15219.1"/>
    </source>
</evidence>
<name>A0A1Z5JMM0_FISSO</name>
<proteinExistence type="predicted"/>